<dbReference type="EMBL" id="CT573071">
    <property type="protein sequence ID" value="CAJ74519.1"/>
    <property type="molecule type" value="Genomic_DNA"/>
</dbReference>
<accession>Q1Q3C2</accession>
<dbReference type="AlphaFoldDB" id="Q1Q3C2"/>
<name>Q1Q3C2_KUEST</name>
<evidence type="ECO:0008006" key="2">
    <source>
        <dbReference type="Google" id="ProtNLM"/>
    </source>
</evidence>
<reference evidence="1" key="2">
    <citation type="submission" date="2006-01" db="EMBL/GenBank/DDBJ databases">
        <authorList>
            <person name="Genoscope"/>
        </authorList>
    </citation>
    <scope>NUCLEOTIDE SEQUENCE</scope>
</reference>
<sequence length="114" mass="12825">MAIRICDLADSAKGRKFITYTEHCSGKCLLSIAKTLRNKQTKEMFYVQCQKSSNMNQIVNVTTSPLLNEKGAIIGIVLVVKDKSVSEETANNSHIESNKFHRSYQQIRKNAIGF</sequence>
<protein>
    <recommendedName>
        <fullName evidence="2">PAC domain-containing protein</fullName>
    </recommendedName>
</protein>
<gene>
    <name evidence="1" type="ORF">kuste3756</name>
</gene>
<proteinExistence type="predicted"/>
<organism evidence="1">
    <name type="scientific">Kuenenia stuttgartiensis</name>
    <dbReference type="NCBI Taxonomy" id="174633"/>
    <lineage>
        <taxon>Bacteria</taxon>
        <taxon>Pseudomonadati</taxon>
        <taxon>Planctomycetota</taxon>
        <taxon>Candidatus Brocadiia</taxon>
        <taxon>Candidatus Brocadiales</taxon>
        <taxon>Candidatus Brocadiaceae</taxon>
        <taxon>Candidatus Kuenenia</taxon>
    </lineage>
</organism>
<evidence type="ECO:0000313" key="1">
    <source>
        <dbReference type="EMBL" id="CAJ74519.1"/>
    </source>
</evidence>
<reference evidence="1" key="1">
    <citation type="journal article" date="2006" name="Nature">
        <title>Deciphering the evolution and metabolism of an anammox bacterium from a community genome.</title>
        <authorList>
            <person name="Strous M."/>
            <person name="Pelletier E."/>
            <person name="Mangenot S."/>
            <person name="Rattei T."/>
            <person name="Lehner A."/>
            <person name="Taylor M.W."/>
            <person name="Horn M."/>
            <person name="Daims H."/>
            <person name="Bartol-Mavel D."/>
            <person name="Wincker P."/>
            <person name="Barbe V."/>
            <person name="Fonknechten N."/>
            <person name="Vallenet D."/>
            <person name="Segurens B."/>
            <person name="Schenowitz-Truong C."/>
            <person name="Medigue C."/>
            <person name="Collingro A."/>
            <person name="Snel B."/>
            <person name="Dutilh B.E."/>
            <person name="OpDenCamp H.J.M."/>
            <person name="vanDerDrift C."/>
            <person name="Cirpus I."/>
            <person name="vanDePas-Schoonen K.T."/>
            <person name="Harhangi H.R."/>
            <person name="vanNiftrik L."/>
            <person name="Schmid M."/>
            <person name="Keltjens J."/>
            <person name="vanDeVossenberg J."/>
            <person name="Kartal B."/>
            <person name="Meier H."/>
            <person name="Frishman D."/>
            <person name="Huynen M.A."/>
            <person name="Mewes H."/>
            <person name="Weissenbach J."/>
            <person name="Jetten M.S.M."/>
            <person name="Wagner M."/>
            <person name="LePaslier D."/>
        </authorList>
    </citation>
    <scope>NUCLEOTIDE SEQUENCE</scope>
</reference>